<feature type="region of interest" description="Disordered" evidence="1">
    <location>
        <begin position="115"/>
        <end position="208"/>
    </location>
</feature>
<proteinExistence type="predicted"/>
<reference evidence="3" key="1">
    <citation type="journal article" date="2017" name="Cell">
        <title>Insights into land plant evolution garnered from the Marchantia polymorpha genome.</title>
        <authorList>
            <person name="Bowman J.L."/>
            <person name="Kohchi T."/>
            <person name="Yamato K.T."/>
            <person name="Jenkins J."/>
            <person name="Shu S."/>
            <person name="Ishizaki K."/>
            <person name="Yamaoka S."/>
            <person name="Nishihama R."/>
            <person name="Nakamura Y."/>
            <person name="Berger F."/>
            <person name="Adam C."/>
            <person name="Aki S.S."/>
            <person name="Althoff F."/>
            <person name="Araki T."/>
            <person name="Arteaga-Vazquez M.A."/>
            <person name="Balasubrmanian S."/>
            <person name="Barry K."/>
            <person name="Bauer D."/>
            <person name="Boehm C.R."/>
            <person name="Briginshaw L."/>
            <person name="Caballero-Perez J."/>
            <person name="Catarino B."/>
            <person name="Chen F."/>
            <person name="Chiyoda S."/>
            <person name="Chovatia M."/>
            <person name="Davies K.M."/>
            <person name="Delmans M."/>
            <person name="Demura T."/>
            <person name="Dierschke T."/>
            <person name="Dolan L."/>
            <person name="Dorantes-Acosta A.E."/>
            <person name="Eklund D.M."/>
            <person name="Florent S.N."/>
            <person name="Flores-Sandoval E."/>
            <person name="Fujiyama A."/>
            <person name="Fukuzawa H."/>
            <person name="Galik B."/>
            <person name="Grimanelli D."/>
            <person name="Grimwood J."/>
            <person name="Grossniklaus U."/>
            <person name="Hamada T."/>
            <person name="Haseloff J."/>
            <person name="Hetherington A.J."/>
            <person name="Higo A."/>
            <person name="Hirakawa Y."/>
            <person name="Hundley H.N."/>
            <person name="Ikeda Y."/>
            <person name="Inoue K."/>
            <person name="Inoue S.I."/>
            <person name="Ishida S."/>
            <person name="Jia Q."/>
            <person name="Kakita M."/>
            <person name="Kanazawa T."/>
            <person name="Kawai Y."/>
            <person name="Kawashima T."/>
            <person name="Kennedy M."/>
            <person name="Kinose K."/>
            <person name="Kinoshita T."/>
            <person name="Kohara Y."/>
            <person name="Koide E."/>
            <person name="Komatsu K."/>
            <person name="Kopischke S."/>
            <person name="Kubo M."/>
            <person name="Kyozuka J."/>
            <person name="Lagercrantz U."/>
            <person name="Lin S.S."/>
            <person name="Lindquist E."/>
            <person name="Lipzen A.M."/>
            <person name="Lu C.W."/>
            <person name="De Luna E."/>
            <person name="Martienssen R.A."/>
            <person name="Minamino N."/>
            <person name="Mizutani M."/>
            <person name="Mizutani M."/>
            <person name="Mochizuki N."/>
            <person name="Monte I."/>
            <person name="Mosher R."/>
            <person name="Nagasaki H."/>
            <person name="Nakagami H."/>
            <person name="Naramoto S."/>
            <person name="Nishitani K."/>
            <person name="Ohtani M."/>
            <person name="Okamoto T."/>
            <person name="Okumura M."/>
            <person name="Phillips J."/>
            <person name="Pollak B."/>
            <person name="Reinders A."/>
            <person name="Rovekamp M."/>
            <person name="Sano R."/>
            <person name="Sawa S."/>
            <person name="Schmid M.W."/>
            <person name="Shirakawa M."/>
            <person name="Solano R."/>
            <person name="Spunde A."/>
            <person name="Suetsugu N."/>
            <person name="Sugano S."/>
            <person name="Sugiyama A."/>
            <person name="Sun R."/>
            <person name="Suzuki Y."/>
            <person name="Takenaka M."/>
            <person name="Takezawa D."/>
            <person name="Tomogane H."/>
            <person name="Tsuzuki M."/>
            <person name="Ueda T."/>
            <person name="Umeda M."/>
            <person name="Ward J.M."/>
            <person name="Watanabe Y."/>
            <person name="Yazaki K."/>
            <person name="Yokoyama R."/>
            <person name="Yoshitake Y."/>
            <person name="Yotsui I."/>
            <person name="Zachgo S."/>
            <person name="Schmutz J."/>
        </authorList>
    </citation>
    <scope>NUCLEOTIDE SEQUENCE [LARGE SCALE GENOMIC DNA]</scope>
    <source>
        <strain evidence="3">Tak-1</strain>
    </source>
</reference>
<evidence type="ECO:0000256" key="1">
    <source>
        <dbReference type="SAM" id="MobiDB-lite"/>
    </source>
</evidence>
<feature type="compositionally biased region" description="Low complexity" evidence="1">
    <location>
        <begin position="1"/>
        <end position="16"/>
    </location>
</feature>
<dbReference type="Proteomes" id="UP000244005">
    <property type="component" value="Unassembled WGS sequence"/>
</dbReference>
<protein>
    <submittedName>
        <fullName evidence="2">Uncharacterized protein</fullName>
    </submittedName>
</protein>
<dbReference type="EMBL" id="KZ772821">
    <property type="protein sequence ID" value="PTQ28937.1"/>
    <property type="molecule type" value="Genomic_DNA"/>
</dbReference>
<feature type="compositionally biased region" description="Basic residues" evidence="1">
    <location>
        <begin position="135"/>
        <end position="148"/>
    </location>
</feature>
<feature type="compositionally biased region" description="Gly residues" evidence="1">
    <location>
        <begin position="177"/>
        <end position="196"/>
    </location>
</feature>
<gene>
    <name evidence="2" type="ORF">MARPO_0151s0011</name>
</gene>
<evidence type="ECO:0000313" key="3">
    <source>
        <dbReference type="Proteomes" id="UP000244005"/>
    </source>
</evidence>
<dbReference type="AlphaFoldDB" id="A0A2R6W4Z6"/>
<feature type="compositionally biased region" description="Basic residues" evidence="1">
    <location>
        <begin position="19"/>
        <end position="34"/>
    </location>
</feature>
<accession>A0A2R6W4Z6</accession>
<organism evidence="2 3">
    <name type="scientific">Marchantia polymorpha</name>
    <name type="common">Common liverwort</name>
    <name type="synonym">Marchantia aquatica</name>
    <dbReference type="NCBI Taxonomy" id="3197"/>
    <lineage>
        <taxon>Eukaryota</taxon>
        <taxon>Viridiplantae</taxon>
        <taxon>Streptophyta</taxon>
        <taxon>Embryophyta</taxon>
        <taxon>Marchantiophyta</taxon>
        <taxon>Marchantiopsida</taxon>
        <taxon>Marchantiidae</taxon>
        <taxon>Marchantiales</taxon>
        <taxon>Marchantiaceae</taxon>
        <taxon>Marchantia</taxon>
    </lineage>
</organism>
<evidence type="ECO:0000313" key="2">
    <source>
        <dbReference type="EMBL" id="PTQ28937.1"/>
    </source>
</evidence>
<name>A0A2R6W4Z6_MARPO</name>
<keyword evidence="3" id="KW-1185">Reference proteome</keyword>
<feature type="region of interest" description="Disordered" evidence="1">
    <location>
        <begin position="1"/>
        <end position="50"/>
    </location>
</feature>
<sequence length="307" mass="32945">MRASMAAGSMGASRGVRGAGHRSLRRKGKGKKRSREREREARATRRGAARLRTRSGGWNWSWRTGSTRWGSSSNARAPERWWWDWIGGVVDARCVRVDAVGSLALTRRSSIGGSCGSSLFASDEGGQEETEGRQRWGKKIGGGRRGRRGREGGRKTSCGGLGDDDRGKVVDSVTLRGGAGPSGGQAGKEAKGGGGSVRRRTVDRTEEGREGGGSVLAVVVRVCACEIRRQSVRIVWRIGIWCGVIRSLIYSPIIARSYREGGALLSRSPVDARLHVPNSSGGRGGGGRGEENARRHCFVNYEVSGLV</sequence>